<evidence type="ECO:0000313" key="2">
    <source>
        <dbReference type="Proteomes" id="UP000032180"/>
    </source>
</evidence>
<dbReference type="Proteomes" id="UP000032180">
    <property type="component" value="Chromosome 12"/>
</dbReference>
<reference evidence="1" key="3">
    <citation type="submission" date="2015-04" db="UniProtKB">
        <authorList>
            <consortium name="EnsemblPlants"/>
        </authorList>
    </citation>
    <scope>IDENTIFICATION</scope>
</reference>
<evidence type="ECO:0000313" key="1">
    <source>
        <dbReference type="EnsemblPlants" id="LPERR12G07800.1"/>
    </source>
</evidence>
<accession>A0A0D9XYL0</accession>
<name>A0A0D9XYL0_9ORYZ</name>
<keyword evidence="2" id="KW-1185">Reference proteome</keyword>
<reference evidence="1 2" key="1">
    <citation type="submission" date="2012-08" db="EMBL/GenBank/DDBJ databases">
        <title>Oryza genome evolution.</title>
        <authorList>
            <person name="Wing R.A."/>
        </authorList>
    </citation>
    <scope>NUCLEOTIDE SEQUENCE</scope>
</reference>
<sequence>MRAHTVSHHGFFIRTLTVLPLTTINDDDSMLCHARLLCALMVYGHCYGWCALTDMLHDKTLPMTRNTTHGSFLLSLSGDKLDYR</sequence>
<proteinExistence type="predicted"/>
<dbReference type="EnsemblPlants" id="LPERR12G07800.1">
    <property type="protein sequence ID" value="LPERR12G07800.1"/>
    <property type="gene ID" value="LPERR12G07800"/>
</dbReference>
<dbReference type="AlphaFoldDB" id="A0A0D9XYL0"/>
<dbReference type="Gramene" id="LPERR12G07800.1">
    <property type="protein sequence ID" value="LPERR12G07800.1"/>
    <property type="gene ID" value="LPERR12G07800"/>
</dbReference>
<reference evidence="2" key="2">
    <citation type="submission" date="2013-12" db="EMBL/GenBank/DDBJ databases">
        <authorList>
            <person name="Yu Y."/>
            <person name="Lee S."/>
            <person name="de Baynast K."/>
            <person name="Wissotski M."/>
            <person name="Liu L."/>
            <person name="Talag J."/>
            <person name="Goicoechea J."/>
            <person name="Angelova A."/>
            <person name="Jetty R."/>
            <person name="Kudrna D."/>
            <person name="Golser W."/>
            <person name="Rivera L."/>
            <person name="Zhang J."/>
            <person name="Wing R."/>
        </authorList>
    </citation>
    <scope>NUCLEOTIDE SEQUENCE</scope>
</reference>
<dbReference type="HOGENOM" id="CLU_2530731_0_0_1"/>
<protein>
    <submittedName>
        <fullName evidence="1">Uncharacterized protein</fullName>
    </submittedName>
</protein>
<organism evidence="1 2">
    <name type="scientific">Leersia perrieri</name>
    <dbReference type="NCBI Taxonomy" id="77586"/>
    <lineage>
        <taxon>Eukaryota</taxon>
        <taxon>Viridiplantae</taxon>
        <taxon>Streptophyta</taxon>
        <taxon>Embryophyta</taxon>
        <taxon>Tracheophyta</taxon>
        <taxon>Spermatophyta</taxon>
        <taxon>Magnoliopsida</taxon>
        <taxon>Liliopsida</taxon>
        <taxon>Poales</taxon>
        <taxon>Poaceae</taxon>
        <taxon>BOP clade</taxon>
        <taxon>Oryzoideae</taxon>
        <taxon>Oryzeae</taxon>
        <taxon>Oryzinae</taxon>
        <taxon>Leersia</taxon>
    </lineage>
</organism>